<dbReference type="PANTHER" id="PTHR11941:SF54">
    <property type="entry name" value="ENOYL-COA HYDRATASE, MITOCHONDRIAL"/>
    <property type="match status" value="1"/>
</dbReference>
<dbReference type="SUPFAM" id="SSF52096">
    <property type="entry name" value="ClpP/crotonase"/>
    <property type="match status" value="1"/>
</dbReference>
<evidence type="ECO:0000256" key="1">
    <source>
        <dbReference type="ARBA" id="ARBA00005254"/>
    </source>
</evidence>
<dbReference type="Gene3D" id="3.90.226.10">
    <property type="entry name" value="2-enoyl-CoA Hydratase, Chain A, domain 1"/>
    <property type="match status" value="1"/>
</dbReference>
<dbReference type="AlphaFoldDB" id="F0M4L0"/>
<proteinExistence type="inferred from homology"/>
<dbReference type="HOGENOM" id="CLU_009834_7_3_11"/>
<dbReference type="eggNOG" id="COG1024">
    <property type="taxonomic scope" value="Bacteria"/>
</dbReference>
<evidence type="ECO:0000256" key="3">
    <source>
        <dbReference type="ARBA" id="ARBA00023709"/>
    </source>
</evidence>
<dbReference type="Proteomes" id="UP000008639">
    <property type="component" value="Chromosome"/>
</dbReference>
<comment type="catalytic activity">
    <reaction evidence="4">
        <text>a 4-saturated-(3S)-3-hydroxyacyl-CoA = a (3E)-enoyl-CoA + H2O</text>
        <dbReference type="Rhea" id="RHEA:20724"/>
        <dbReference type="ChEBI" id="CHEBI:15377"/>
        <dbReference type="ChEBI" id="CHEBI:58521"/>
        <dbReference type="ChEBI" id="CHEBI:137480"/>
        <dbReference type="EC" id="4.2.1.17"/>
    </reaction>
</comment>
<evidence type="ECO:0000313" key="6">
    <source>
        <dbReference type="Proteomes" id="UP000008639"/>
    </source>
</evidence>
<dbReference type="Pfam" id="PF00378">
    <property type="entry name" value="ECH_1"/>
    <property type="match status" value="1"/>
</dbReference>
<sequence length="256" mass="27752">MNGEIIVERNGPVVTLTLSNPSRRNSLTFAMYDQFERQCKVIAEDPAVRVLVLRGAGGNFAGGTDIRHFTALTSGEQGVEYEAYIRRVQTALLDLRIPVVAVVEGVCVGGGLVFAALSDLVYCTPDARFGSPIAHTLGNTLSAASLARLHACFGRRRTSQMLLTGELLTAQQALDAGFVTAVEDSQLEARVGECISAILRTAPLSIRSFKELERRIDHGHSMVPTEDVYVSVYGSADFREGVESFLEKRKANFKGA</sequence>
<name>F0M4L0_PSEPM</name>
<comment type="similarity">
    <text evidence="1">Belongs to the enoyl-CoA hydratase/isomerase family.</text>
</comment>
<dbReference type="KEGG" id="apn:Asphe3_34550"/>
<keyword evidence="2" id="KW-0456">Lyase</keyword>
<accession>F0M4L0</accession>
<dbReference type="GO" id="GO:0006635">
    <property type="term" value="P:fatty acid beta-oxidation"/>
    <property type="evidence" value="ECO:0007669"/>
    <property type="project" value="TreeGrafter"/>
</dbReference>
<evidence type="ECO:0000256" key="2">
    <source>
        <dbReference type="ARBA" id="ARBA00023239"/>
    </source>
</evidence>
<reference evidence="5 6" key="1">
    <citation type="journal article" date="2011" name="Stand. Genomic Sci.">
        <title>Complete genome sequence of Arthrobacter phenanthrenivorans type strain (Sphe3).</title>
        <authorList>
            <person name="Kallimanis A."/>
            <person name="Labutti K.M."/>
            <person name="Lapidus A."/>
            <person name="Clum A."/>
            <person name="Lykidis A."/>
            <person name="Mavromatis K."/>
            <person name="Pagani I."/>
            <person name="Liolios K."/>
            <person name="Ivanova N."/>
            <person name="Goodwin L."/>
            <person name="Pitluck S."/>
            <person name="Chen A."/>
            <person name="Palaniappan K."/>
            <person name="Markowitz V."/>
            <person name="Bristow J."/>
            <person name="Velentzas A.D."/>
            <person name="Perisynakis A."/>
            <person name="Ouzounis C.C."/>
            <person name="Kyrpides N.C."/>
            <person name="Koukkou A.I."/>
            <person name="Drainas C."/>
        </authorList>
    </citation>
    <scope>NUCLEOTIDE SEQUENCE [LARGE SCALE GENOMIC DNA]</scope>
    <source>
        <strain evidence="6">DSM 18606 / JCM 16027 / LMG 23796 / Sphe3</strain>
    </source>
</reference>
<dbReference type="GO" id="GO:0004300">
    <property type="term" value="F:enoyl-CoA hydratase activity"/>
    <property type="evidence" value="ECO:0007669"/>
    <property type="project" value="UniProtKB-EC"/>
</dbReference>
<dbReference type="InterPro" id="IPR001753">
    <property type="entry name" value="Enoyl-CoA_hydra/iso"/>
</dbReference>
<dbReference type="Gene3D" id="1.10.12.10">
    <property type="entry name" value="Lyase 2-enoyl-coa Hydratase, Chain A, domain 2"/>
    <property type="match status" value="1"/>
</dbReference>
<dbReference type="RefSeq" id="WP_013602445.1">
    <property type="nucleotide sequence ID" value="NC_015145.1"/>
</dbReference>
<dbReference type="PANTHER" id="PTHR11941">
    <property type="entry name" value="ENOYL-COA HYDRATASE-RELATED"/>
    <property type="match status" value="1"/>
</dbReference>
<evidence type="ECO:0000313" key="5">
    <source>
        <dbReference type="EMBL" id="ADX74557.1"/>
    </source>
</evidence>
<dbReference type="EMBL" id="CP002379">
    <property type="protein sequence ID" value="ADX74557.1"/>
    <property type="molecule type" value="Genomic_DNA"/>
</dbReference>
<organism evidence="5 6">
    <name type="scientific">Pseudarthrobacter phenanthrenivorans (strain DSM 18606 / JCM 16027 / LMG 23796 / Sphe3)</name>
    <name type="common">Arthrobacter phenanthrenivorans</name>
    <dbReference type="NCBI Taxonomy" id="930171"/>
    <lineage>
        <taxon>Bacteria</taxon>
        <taxon>Bacillati</taxon>
        <taxon>Actinomycetota</taxon>
        <taxon>Actinomycetes</taxon>
        <taxon>Micrococcales</taxon>
        <taxon>Micrococcaceae</taxon>
        <taxon>Pseudarthrobacter</taxon>
    </lineage>
</organism>
<gene>
    <name evidence="5" type="ordered locus">Asphe3_34550</name>
</gene>
<comment type="catalytic activity">
    <reaction evidence="3">
        <text>a (3S)-3-hydroxyacyl-CoA = a (2E)-enoyl-CoA + H2O</text>
        <dbReference type="Rhea" id="RHEA:16105"/>
        <dbReference type="ChEBI" id="CHEBI:15377"/>
        <dbReference type="ChEBI" id="CHEBI:57318"/>
        <dbReference type="ChEBI" id="CHEBI:58856"/>
        <dbReference type="EC" id="4.2.1.17"/>
    </reaction>
</comment>
<protein>
    <submittedName>
        <fullName evidence="5">Enoyl-CoA hydratase/carnithine racemase</fullName>
    </submittedName>
</protein>
<dbReference type="InterPro" id="IPR014748">
    <property type="entry name" value="Enoyl-CoA_hydra_C"/>
</dbReference>
<dbReference type="STRING" id="930171.Asphe3_34550"/>
<dbReference type="InterPro" id="IPR029045">
    <property type="entry name" value="ClpP/crotonase-like_dom_sf"/>
</dbReference>
<dbReference type="CDD" id="cd06558">
    <property type="entry name" value="crotonase-like"/>
    <property type="match status" value="1"/>
</dbReference>
<dbReference type="OrthoDB" id="4608673at2"/>
<evidence type="ECO:0000256" key="4">
    <source>
        <dbReference type="ARBA" id="ARBA00023717"/>
    </source>
</evidence>